<comment type="caution">
    <text evidence="2">The sequence shown here is derived from an EMBL/GenBank/DDBJ whole genome shotgun (WGS) entry which is preliminary data.</text>
</comment>
<feature type="transmembrane region" description="Helical" evidence="1">
    <location>
        <begin position="101"/>
        <end position="118"/>
    </location>
</feature>
<feature type="transmembrane region" description="Helical" evidence="1">
    <location>
        <begin position="138"/>
        <end position="155"/>
    </location>
</feature>
<feature type="transmembrane region" description="Helical" evidence="1">
    <location>
        <begin position="45"/>
        <end position="69"/>
    </location>
</feature>
<protein>
    <recommendedName>
        <fullName evidence="4">ABC transporter permease</fullName>
    </recommendedName>
</protein>
<keyword evidence="1" id="KW-0812">Transmembrane</keyword>
<reference evidence="2 3" key="1">
    <citation type="submission" date="2024-04" db="EMBL/GenBank/DDBJ databases">
        <title>Defined microbial consortia suppress multidrug-resistant proinflammatory Enterobacteriaceae via ecological control.</title>
        <authorList>
            <person name="Furuichi M."/>
            <person name="Kawaguchi T."/>
            <person name="Pust M."/>
            <person name="Yasuma K."/>
            <person name="Plichta D."/>
            <person name="Hasegawa N."/>
            <person name="Ohya T."/>
            <person name="Bhattarai S."/>
            <person name="Sasajima S."/>
            <person name="Aoto Y."/>
            <person name="Tuganbaev T."/>
            <person name="Yaginuma M."/>
            <person name="Ueda M."/>
            <person name="Okahashi N."/>
            <person name="Amafuji K."/>
            <person name="Kiridooshi Y."/>
            <person name="Sugita K."/>
            <person name="Strazar M."/>
            <person name="Skelly A."/>
            <person name="Suda W."/>
            <person name="Hattori M."/>
            <person name="Nakamoto N."/>
            <person name="Caballero S."/>
            <person name="Norman J."/>
            <person name="Olle B."/>
            <person name="Tanoue T."/>
            <person name="Arita M."/>
            <person name="Bucci V."/>
            <person name="Atarashi K."/>
            <person name="Xavier R."/>
            <person name="Honda K."/>
        </authorList>
    </citation>
    <scope>NUCLEOTIDE SEQUENCE [LARGE SCALE GENOMIC DNA]</scope>
    <source>
        <strain evidence="3">k04-0078-D8-1</strain>
    </source>
</reference>
<proteinExistence type="predicted"/>
<dbReference type="Proteomes" id="UP001600943">
    <property type="component" value="Unassembled WGS sequence"/>
</dbReference>
<accession>A0ABQ0BC53</accession>
<evidence type="ECO:0000313" key="3">
    <source>
        <dbReference type="Proteomes" id="UP001600943"/>
    </source>
</evidence>
<gene>
    <name evidence="2" type="ORF">K040078D81_31540</name>
</gene>
<organism evidence="2 3">
    <name type="scientific">Blautia hominis</name>
    <dbReference type="NCBI Taxonomy" id="2025493"/>
    <lineage>
        <taxon>Bacteria</taxon>
        <taxon>Bacillati</taxon>
        <taxon>Bacillota</taxon>
        <taxon>Clostridia</taxon>
        <taxon>Lachnospirales</taxon>
        <taxon>Lachnospiraceae</taxon>
        <taxon>Blautia</taxon>
    </lineage>
</organism>
<evidence type="ECO:0000313" key="2">
    <source>
        <dbReference type="EMBL" id="GAA6409037.1"/>
    </source>
</evidence>
<dbReference type="RefSeq" id="WP_390406488.1">
    <property type="nucleotide sequence ID" value="NZ_BAABYW010000001.1"/>
</dbReference>
<evidence type="ECO:0008006" key="4">
    <source>
        <dbReference type="Google" id="ProtNLM"/>
    </source>
</evidence>
<keyword evidence="1" id="KW-1133">Transmembrane helix</keyword>
<keyword evidence="3" id="KW-1185">Reference proteome</keyword>
<feature type="transmembrane region" description="Helical" evidence="1">
    <location>
        <begin position="20"/>
        <end position="39"/>
    </location>
</feature>
<sequence length="188" mass="21784">MKKEDRNNRIKLIMEKNYPLFFSSIFTVFCIIQSSTFTLRDDIMAAVNAVLVAASILIGFVGVLVGLIFTQSENEILREVFGDKNLLNLLKKYFMSVYKSGFLLLIACIGIFLQKSLYEIISIKILGENLTIDVVVKYFWIFILLYFALSTYRLIKIVVELIFHQPGIKEDKEDKNEDYSELEDRHSK</sequence>
<keyword evidence="1" id="KW-0472">Membrane</keyword>
<name>A0ABQ0BC53_9FIRM</name>
<dbReference type="EMBL" id="BAABYW010000001">
    <property type="protein sequence ID" value="GAA6409037.1"/>
    <property type="molecule type" value="Genomic_DNA"/>
</dbReference>
<evidence type="ECO:0000256" key="1">
    <source>
        <dbReference type="SAM" id="Phobius"/>
    </source>
</evidence>